<evidence type="ECO:0000256" key="8">
    <source>
        <dbReference type="ARBA" id="ARBA00023004"/>
    </source>
</evidence>
<comment type="subunit">
    <text evidence="12">The complex is composed of two ATP-binding proteins (WtpC), two transmembrane proteins (WtpB) and a solute-binding protein (WtpA).</text>
</comment>
<evidence type="ECO:0000259" key="16">
    <source>
        <dbReference type="PROSITE" id="PS50893"/>
    </source>
</evidence>
<evidence type="ECO:0000256" key="14">
    <source>
        <dbReference type="ARBA" id="ARBA00041133"/>
    </source>
</evidence>
<evidence type="ECO:0000256" key="5">
    <source>
        <dbReference type="ARBA" id="ARBA00022505"/>
    </source>
</evidence>
<keyword evidence="18" id="KW-1185">Reference proteome</keyword>
<evidence type="ECO:0000256" key="1">
    <source>
        <dbReference type="ARBA" id="ARBA00004202"/>
    </source>
</evidence>
<keyword evidence="4" id="KW-0410">Iron transport</keyword>
<keyword evidence="9" id="KW-0406">Ion transport</keyword>
<reference evidence="17 18" key="1">
    <citation type="submission" date="2022-06" db="EMBL/GenBank/DDBJ databases">
        <title>Halomicroarcula sp. a new haloarchaeum isolate from saline soil.</title>
        <authorList>
            <person name="Strakova D."/>
            <person name="Galisteo C."/>
            <person name="Sanchez-Porro C."/>
            <person name="Ventosa A."/>
        </authorList>
    </citation>
    <scope>NUCLEOTIDE SEQUENCE [LARGE SCALE GENOMIC DNA]</scope>
    <source>
        <strain evidence="17 18">S3CR25-11</strain>
    </source>
</reference>
<proteinExistence type="inferred from homology"/>
<dbReference type="EMBL" id="JAMQOS010000001">
    <property type="protein sequence ID" value="MDS0281648.1"/>
    <property type="molecule type" value="Genomic_DNA"/>
</dbReference>
<dbReference type="InterPro" id="IPR017871">
    <property type="entry name" value="ABC_transporter-like_CS"/>
</dbReference>
<comment type="catalytic activity">
    <reaction evidence="15">
        <text>tungstate(in) + ATP + H2O = tungstate(out) + ADP + phosphate + H(+)</text>
        <dbReference type="Rhea" id="RHEA:35027"/>
        <dbReference type="ChEBI" id="CHEBI:15377"/>
        <dbReference type="ChEBI" id="CHEBI:15378"/>
        <dbReference type="ChEBI" id="CHEBI:30616"/>
        <dbReference type="ChEBI" id="CHEBI:43474"/>
        <dbReference type="ChEBI" id="CHEBI:46502"/>
        <dbReference type="ChEBI" id="CHEBI:456216"/>
        <dbReference type="EC" id="7.3.2.6"/>
    </reaction>
</comment>
<organism evidence="17 18">
    <name type="scientific">Haloarcula onubensis</name>
    <dbReference type="NCBI Taxonomy" id="2950539"/>
    <lineage>
        <taxon>Archaea</taxon>
        <taxon>Methanobacteriati</taxon>
        <taxon>Methanobacteriota</taxon>
        <taxon>Stenosarchaea group</taxon>
        <taxon>Halobacteria</taxon>
        <taxon>Halobacteriales</taxon>
        <taxon>Haloarculaceae</taxon>
        <taxon>Haloarcula</taxon>
    </lineage>
</organism>
<dbReference type="PANTHER" id="PTHR42781:SF4">
    <property type="entry name" value="SPERMIDINE_PUTRESCINE IMPORT ATP-BINDING PROTEIN POTA"/>
    <property type="match status" value="1"/>
</dbReference>
<dbReference type="PROSITE" id="PS50893">
    <property type="entry name" value="ABC_TRANSPORTER_2"/>
    <property type="match status" value="1"/>
</dbReference>
<keyword evidence="7 17" id="KW-0067">ATP-binding</keyword>
<gene>
    <name evidence="17" type="ORF">NDI86_05890</name>
</gene>
<dbReference type="SUPFAM" id="SSF50331">
    <property type="entry name" value="MOP-like"/>
    <property type="match status" value="1"/>
</dbReference>
<evidence type="ECO:0000256" key="10">
    <source>
        <dbReference type="ARBA" id="ARBA00023136"/>
    </source>
</evidence>
<evidence type="ECO:0000256" key="4">
    <source>
        <dbReference type="ARBA" id="ARBA00022496"/>
    </source>
</evidence>
<evidence type="ECO:0000256" key="3">
    <source>
        <dbReference type="ARBA" id="ARBA00022475"/>
    </source>
</evidence>
<dbReference type="Gene3D" id="3.40.50.300">
    <property type="entry name" value="P-loop containing nucleotide triphosphate hydrolases"/>
    <property type="match status" value="1"/>
</dbReference>
<keyword evidence="6" id="KW-0547">Nucleotide-binding</keyword>
<dbReference type="InterPro" id="IPR013611">
    <property type="entry name" value="Transp-assoc_OB_typ2"/>
</dbReference>
<dbReference type="InterPro" id="IPR050093">
    <property type="entry name" value="ABC_SmlMolc_Importer"/>
</dbReference>
<evidence type="ECO:0000256" key="11">
    <source>
        <dbReference type="ARBA" id="ARBA00038307"/>
    </source>
</evidence>
<dbReference type="PROSITE" id="PS00211">
    <property type="entry name" value="ABC_TRANSPORTER_1"/>
    <property type="match status" value="1"/>
</dbReference>
<dbReference type="InterPro" id="IPR003439">
    <property type="entry name" value="ABC_transporter-like_ATP-bd"/>
</dbReference>
<dbReference type="Pfam" id="PF00005">
    <property type="entry name" value="ABC_tran"/>
    <property type="match status" value="1"/>
</dbReference>
<dbReference type="Pfam" id="PF08402">
    <property type="entry name" value="TOBE_2"/>
    <property type="match status" value="1"/>
</dbReference>
<dbReference type="GO" id="GO:0005524">
    <property type="term" value="F:ATP binding"/>
    <property type="evidence" value="ECO:0007669"/>
    <property type="project" value="UniProtKB-KW"/>
</dbReference>
<protein>
    <recommendedName>
        <fullName evidence="14">Molybdate/tungstate import ATP-binding protein WtpC</fullName>
        <ecNumber evidence="13">7.3.2.6</ecNumber>
    </recommendedName>
</protein>
<comment type="caution">
    <text evidence="17">The sequence shown here is derived from an EMBL/GenBank/DDBJ whole genome shotgun (WGS) entry which is preliminary data.</text>
</comment>
<evidence type="ECO:0000313" key="18">
    <source>
        <dbReference type="Proteomes" id="UP001268864"/>
    </source>
</evidence>
<dbReference type="SUPFAM" id="SSF52540">
    <property type="entry name" value="P-loop containing nucleoside triphosphate hydrolases"/>
    <property type="match status" value="1"/>
</dbReference>
<comment type="similarity">
    <text evidence="11">Belongs to the ABC transporter superfamily. Sulfate/tungstate importer (TC 3.A.1.6) family.</text>
</comment>
<dbReference type="RefSeq" id="WP_310899482.1">
    <property type="nucleotide sequence ID" value="NZ_JAMQOS010000001.1"/>
</dbReference>
<dbReference type="SMART" id="SM00382">
    <property type="entry name" value="AAA"/>
    <property type="match status" value="1"/>
</dbReference>
<keyword evidence="10" id="KW-0472">Membrane</keyword>
<evidence type="ECO:0000256" key="7">
    <source>
        <dbReference type="ARBA" id="ARBA00022840"/>
    </source>
</evidence>
<dbReference type="InterPro" id="IPR008995">
    <property type="entry name" value="Mo/tungstate-bd_C_term_dom"/>
</dbReference>
<keyword evidence="8" id="KW-0408">Iron</keyword>
<dbReference type="PANTHER" id="PTHR42781">
    <property type="entry name" value="SPERMIDINE/PUTRESCINE IMPORT ATP-BINDING PROTEIN POTA"/>
    <property type="match status" value="1"/>
</dbReference>
<accession>A0ABU2FLN0</accession>
<dbReference type="CDD" id="cd03259">
    <property type="entry name" value="ABC_Carb_Solutes_like"/>
    <property type="match status" value="1"/>
</dbReference>
<dbReference type="InterPro" id="IPR027417">
    <property type="entry name" value="P-loop_NTPase"/>
</dbReference>
<keyword evidence="5" id="KW-0500">Molybdenum</keyword>
<name>A0ABU2FLN0_9EURY</name>
<keyword evidence="3" id="KW-1003">Cell membrane</keyword>
<evidence type="ECO:0000256" key="9">
    <source>
        <dbReference type="ARBA" id="ARBA00023065"/>
    </source>
</evidence>
<comment type="subcellular location">
    <subcellularLocation>
        <location evidence="1">Cell membrane</location>
        <topology evidence="1">Peripheral membrane protein</topology>
    </subcellularLocation>
</comment>
<evidence type="ECO:0000256" key="12">
    <source>
        <dbReference type="ARBA" id="ARBA00038781"/>
    </source>
</evidence>
<dbReference type="InterPro" id="IPR015853">
    <property type="entry name" value="ABC_transpr_FbpC"/>
</dbReference>
<keyword evidence="2" id="KW-0813">Transport</keyword>
<dbReference type="EC" id="7.3.2.6" evidence="13"/>
<dbReference type="InterPro" id="IPR003593">
    <property type="entry name" value="AAA+_ATPase"/>
</dbReference>
<sequence length="375" mass="41191">MSPQPQLAVRGLAKRFGSDFSVSGVDLTVGTDQVVALLGPSGCGKTTVLRCIAGVETPDSGEMRIDGTTVFGDGVSKRPEDRDVGMVYQNYAVWPHMTVAENVRFPLEHADHDIPAAEYDERVTTILELMQISDLADSPATALSGGQKQRVALARSLVHDPELLLLDEPLSNLDSELRTQMRYELQRVQRELDISMLYVTHDQEEAFYLADRVLVMNDGEIVEAGTPRELYDRPSSPFTRQFLGVRNHFAGRVEASPAGERIVRTGVVEFDLANADFVGGEASGQPDGGDGTAVMCFLRPDDVDIGQFGESGDGRIELTGRVVAEGILGDAYEVTVGFEDAETELVVHTDPYRDFEQGDEVRLQIQPRRLQVYEV</sequence>
<evidence type="ECO:0000256" key="2">
    <source>
        <dbReference type="ARBA" id="ARBA00022448"/>
    </source>
</evidence>
<feature type="domain" description="ABC transporter" evidence="16">
    <location>
        <begin position="7"/>
        <end position="243"/>
    </location>
</feature>
<dbReference type="Proteomes" id="UP001268864">
    <property type="component" value="Unassembled WGS sequence"/>
</dbReference>
<evidence type="ECO:0000256" key="6">
    <source>
        <dbReference type="ARBA" id="ARBA00022741"/>
    </source>
</evidence>
<evidence type="ECO:0000256" key="15">
    <source>
        <dbReference type="ARBA" id="ARBA00047936"/>
    </source>
</evidence>
<evidence type="ECO:0000313" key="17">
    <source>
        <dbReference type="EMBL" id="MDS0281648.1"/>
    </source>
</evidence>
<evidence type="ECO:0000256" key="13">
    <source>
        <dbReference type="ARBA" id="ARBA00039025"/>
    </source>
</evidence>